<organism evidence="2 3">
    <name type="scientific">Paludibacterium paludis</name>
    <dbReference type="NCBI Taxonomy" id="1225769"/>
    <lineage>
        <taxon>Bacteria</taxon>
        <taxon>Pseudomonadati</taxon>
        <taxon>Pseudomonadota</taxon>
        <taxon>Betaproteobacteria</taxon>
        <taxon>Neisseriales</taxon>
        <taxon>Chromobacteriaceae</taxon>
        <taxon>Paludibacterium</taxon>
    </lineage>
</organism>
<feature type="domain" description="Haem-binding uptake Tiki superfamily ChaN" evidence="1">
    <location>
        <begin position="1"/>
        <end position="193"/>
    </location>
</feature>
<name>A0A918U8Q2_9NEIS</name>
<dbReference type="SUPFAM" id="SSF159501">
    <property type="entry name" value="EreA/ChaN-like"/>
    <property type="match status" value="1"/>
</dbReference>
<evidence type="ECO:0000313" key="2">
    <source>
        <dbReference type="EMBL" id="GGY09947.1"/>
    </source>
</evidence>
<comment type="caution">
    <text evidence="2">The sequence shown here is derived from an EMBL/GenBank/DDBJ whole genome shotgun (WGS) entry which is preliminary data.</text>
</comment>
<proteinExistence type="predicted"/>
<dbReference type="EMBL" id="BMYX01000004">
    <property type="protein sequence ID" value="GGY09947.1"/>
    <property type="molecule type" value="Genomic_DNA"/>
</dbReference>
<dbReference type="Gene3D" id="3.40.50.11550">
    <property type="match status" value="2"/>
</dbReference>
<gene>
    <name evidence="2" type="ORF">GCM10011289_11050</name>
</gene>
<reference evidence="2" key="2">
    <citation type="submission" date="2020-09" db="EMBL/GenBank/DDBJ databases">
        <authorList>
            <person name="Sun Q."/>
            <person name="Kim S."/>
        </authorList>
    </citation>
    <scope>NUCLEOTIDE SEQUENCE</scope>
    <source>
        <strain evidence="2">KCTC 32182</strain>
    </source>
</reference>
<accession>A0A918U8Q2</accession>
<dbReference type="Proteomes" id="UP000645257">
    <property type="component" value="Unassembled WGS sequence"/>
</dbReference>
<dbReference type="Pfam" id="PF04187">
    <property type="entry name" value="Cofac_haem_bdg"/>
    <property type="match status" value="1"/>
</dbReference>
<evidence type="ECO:0000259" key="1">
    <source>
        <dbReference type="Pfam" id="PF04187"/>
    </source>
</evidence>
<dbReference type="AlphaFoldDB" id="A0A918U8Q2"/>
<protein>
    <recommendedName>
        <fullName evidence="1">Haem-binding uptake Tiki superfamily ChaN domain-containing protein</fullName>
    </recommendedName>
</protein>
<keyword evidence="3" id="KW-1185">Reference proteome</keyword>
<dbReference type="CDD" id="cd14727">
    <property type="entry name" value="ChanN-like"/>
    <property type="match status" value="1"/>
</dbReference>
<reference evidence="2" key="1">
    <citation type="journal article" date="2014" name="Int. J. Syst. Evol. Microbiol.">
        <title>Complete genome sequence of Corynebacterium casei LMG S-19264T (=DSM 44701T), isolated from a smear-ripened cheese.</title>
        <authorList>
            <consortium name="US DOE Joint Genome Institute (JGI-PGF)"/>
            <person name="Walter F."/>
            <person name="Albersmeier A."/>
            <person name="Kalinowski J."/>
            <person name="Ruckert C."/>
        </authorList>
    </citation>
    <scope>NUCLEOTIDE SEQUENCE</scope>
    <source>
        <strain evidence="2">KCTC 32182</strain>
    </source>
</reference>
<dbReference type="InterPro" id="IPR007314">
    <property type="entry name" value="Cofac_haem-bd_dom"/>
</dbReference>
<evidence type="ECO:0000313" key="3">
    <source>
        <dbReference type="Proteomes" id="UP000645257"/>
    </source>
</evidence>
<sequence>MGEVHDNAEGHRRRFEELVALIETGARPAIAMEQFDRGSQPALDAAMQRCEEASCVVAAAAEGRTRWAWTHYLPVIDLALKHRLPVLAANLSREEASRVVRAGFAGAFDDALRLRYGLDAPLPEHLLRAQEAAVREGHCGQLPETLVAPMARAQMARDVWMAKVVEDAAVAGDVVLLAGNGHVRRDLGVARWLADPLRRRARTVGFIEPGGVGEFDRRVGIGRAERGDPCAGVIVPAAKGAA</sequence>
<dbReference type="RefSeq" id="WP_189532076.1">
    <property type="nucleotide sequence ID" value="NZ_CP069161.1"/>
</dbReference>